<organism evidence="11 12">
    <name type="scientific">Eragrostis curvula</name>
    <name type="common">weeping love grass</name>
    <dbReference type="NCBI Taxonomy" id="38414"/>
    <lineage>
        <taxon>Eukaryota</taxon>
        <taxon>Viridiplantae</taxon>
        <taxon>Streptophyta</taxon>
        <taxon>Embryophyta</taxon>
        <taxon>Tracheophyta</taxon>
        <taxon>Spermatophyta</taxon>
        <taxon>Magnoliopsida</taxon>
        <taxon>Liliopsida</taxon>
        <taxon>Poales</taxon>
        <taxon>Poaceae</taxon>
        <taxon>PACMAD clade</taxon>
        <taxon>Chloridoideae</taxon>
        <taxon>Eragrostideae</taxon>
        <taxon>Eragrostidinae</taxon>
        <taxon>Eragrostis</taxon>
    </lineage>
</organism>
<dbReference type="GO" id="GO:0030598">
    <property type="term" value="F:rRNA N-glycosylase activity"/>
    <property type="evidence" value="ECO:0007669"/>
    <property type="project" value="UniProtKB-EC"/>
</dbReference>
<comment type="catalytic activity">
    <reaction evidence="1 8">
        <text>Endohydrolysis of the N-glycosidic bond at one specific adenosine on the 28S rRNA.</text>
        <dbReference type="EC" id="3.2.2.22"/>
    </reaction>
</comment>
<feature type="signal peptide" evidence="10">
    <location>
        <begin position="1"/>
        <end position="28"/>
    </location>
</feature>
<dbReference type="GO" id="GO:0017148">
    <property type="term" value="P:negative regulation of translation"/>
    <property type="evidence" value="ECO:0007669"/>
    <property type="project" value="UniProtKB-KW"/>
</dbReference>
<comment type="caution">
    <text evidence="11">The sequence shown here is derived from an EMBL/GenBank/DDBJ whole genome shotgun (WGS) entry which is preliminary data.</text>
</comment>
<name>A0A5J9U3G2_9POAL</name>
<feature type="compositionally biased region" description="Basic and acidic residues" evidence="9">
    <location>
        <begin position="217"/>
        <end position="238"/>
    </location>
</feature>
<dbReference type="AlphaFoldDB" id="A0A5J9U3G2"/>
<evidence type="ECO:0000256" key="2">
    <source>
        <dbReference type="ARBA" id="ARBA00008544"/>
    </source>
</evidence>
<feature type="chain" id="PRO_5023869860" description="rRNA N-glycosylase" evidence="10">
    <location>
        <begin position="29"/>
        <end position="362"/>
    </location>
</feature>
<evidence type="ECO:0000256" key="4">
    <source>
        <dbReference type="ARBA" id="ARBA00022656"/>
    </source>
</evidence>
<keyword evidence="6 8" id="KW-0611">Plant defense</keyword>
<keyword evidence="10" id="KW-0732">Signal</keyword>
<evidence type="ECO:0000313" key="11">
    <source>
        <dbReference type="EMBL" id="TVU17977.1"/>
    </source>
</evidence>
<dbReference type="Proteomes" id="UP000324897">
    <property type="component" value="Chromosome 7"/>
</dbReference>
<protein>
    <recommendedName>
        <fullName evidence="3 8">rRNA N-glycosylase</fullName>
        <ecNumber evidence="3 8">3.2.2.22</ecNumber>
    </recommendedName>
</protein>
<keyword evidence="5 8" id="KW-0378">Hydrolase</keyword>
<dbReference type="PANTHER" id="PTHR33453">
    <property type="match status" value="1"/>
</dbReference>
<evidence type="ECO:0000256" key="10">
    <source>
        <dbReference type="SAM" id="SignalP"/>
    </source>
</evidence>
<keyword evidence="4 8" id="KW-0800">Toxin</keyword>
<dbReference type="InterPro" id="IPR001574">
    <property type="entry name" value="Ribosome_inactivat_prot"/>
</dbReference>
<dbReference type="Gene3D" id="3.40.420.10">
    <property type="entry name" value="Ricin (A subunit), domain 1"/>
    <property type="match status" value="1"/>
</dbReference>
<dbReference type="SUPFAM" id="SSF56371">
    <property type="entry name" value="Ribosome inactivating proteins (RIP)"/>
    <property type="match status" value="1"/>
</dbReference>
<dbReference type="OrthoDB" id="680012at2759"/>
<reference evidence="11 12" key="1">
    <citation type="journal article" date="2019" name="Sci. Rep.">
        <title>A high-quality genome of Eragrostis curvula grass provides insights into Poaceae evolution and supports new strategies to enhance forage quality.</title>
        <authorList>
            <person name="Carballo J."/>
            <person name="Santos B.A.C.M."/>
            <person name="Zappacosta D."/>
            <person name="Garbus I."/>
            <person name="Selva J.P."/>
            <person name="Gallo C.A."/>
            <person name="Diaz A."/>
            <person name="Albertini E."/>
            <person name="Caccamo M."/>
            <person name="Echenique V."/>
        </authorList>
    </citation>
    <scope>NUCLEOTIDE SEQUENCE [LARGE SCALE GENOMIC DNA]</scope>
    <source>
        <strain evidence="12">cv. Victoria</strain>
        <tissue evidence="11">Leaf</tissue>
    </source>
</reference>
<evidence type="ECO:0000256" key="8">
    <source>
        <dbReference type="RuleBase" id="RU004915"/>
    </source>
</evidence>
<evidence type="ECO:0000256" key="3">
    <source>
        <dbReference type="ARBA" id="ARBA00012001"/>
    </source>
</evidence>
<evidence type="ECO:0000256" key="6">
    <source>
        <dbReference type="ARBA" id="ARBA00022821"/>
    </source>
</evidence>
<evidence type="ECO:0000256" key="7">
    <source>
        <dbReference type="ARBA" id="ARBA00023193"/>
    </source>
</evidence>
<dbReference type="EC" id="3.2.2.22" evidence="3 8"/>
<accession>A0A5J9U3G2</accession>
<sequence>MAKSSAMAGAGLLVAVLLLQFSLHPAAARHLLDDEYSQSQLASTANSSVAAGVPPPPTAAESHVVWPPANFLTVDFDAVRELYSTFQNRLVTALTGDPPRRLVSDIPLLVEQTGDEPPPEWIFVRLTGRDHRTDKVTIAVRNDNVYLVGFKQDARPGTWFAFEERTHLIPASQILPVGHSYGDLVKGHKNLIDYDMGKASFLDAIHQVATYQPNGRQEARHRADRGAPRQAVRDDRRGGKVQARPAGLGGSLARWHAHQPAPGQAGGALGGHLLGAPQLAPDRSLARHQGSQTGQGRYQRPRGRRQGAQSSPLAQALLLPQSCSSAFSSCCCRQGELMIANAYVTVSCLLRRSMHVPMNILK</sequence>
<evidence type="ECO:0000256" key="5">
    <source>
        <dbReference type="ARBA" id="ARBA00022801"/>
    </source>
</evidence>
<keyword evidence="12" id="KW-1185">Reference proteome</keyword>
<evidence type="ECO:0000256" key="1">
    <source>
        <dbReference type="ARBA" id="ARBA00000237"/>
    </source>
</evidence>
<feature type="region of interest" description="Disordered" evidence="9">
    <location>
        <begin position="212"/>
        <end position="311"/>
    </location>
</feature>
<dbReference type="InterPro" id="IPR016138">
    <property type="entry name" value="Ribosome_inactivat_prot_sub1"/>
</dbReference>
<dbReference type="Pfam" id="PF00161">
    <property type="entry name" value="RIP"/>
    <property type="match status" value="1"/>
</dbReference>
<dbReference type="EMBL" id="RWGY01000029">
    <property type="protein sequence ID" value="TVU17977.1"/>
    <property type="molecule type" value="Genomic_DNA"/>
</dbReference>
<comment type="similarity">
    <text evidence="2">Belongs to the ribosome-inactivating protein family. Type 1 RIP subfamily.</text>
</comment>
<feature type="compositionally biased region" description="Gly residues" evidence="9">
    <location>
        <begin position="264"/>
        <end position="273"/>
    </location>
</feature>
<dbReference type="Gramene" id="TVU17977">
    <property type="protein sequence ID" value="TVU17977"/>
    <property type="gene ID" value="EJB05_34040"/>
</dbReference>
<dbReference type="PANTHER" id="PTHR33453:SF9">
    <property type="entry name" value="ALBUMIN B-32"/>
    <property type="match status" value="1"/>
</dbReference>
<dbReference type="GO" id="GO:0090729">
    <property type="term" value="F:toxin activity"/>
    <property type="evidence" value="ECO:0007669"/>
    <property type="project" value="UniProtKB-KW"/>
</dbReference>
<keyword evidence="7 8" id="KW-0652">Protein synthesis inhibitor</keyword>
<evidence type="ECO:0000313" key="12">
    <source>
        <dbReference type="Proteomes" id="UP000324897"/>
    </source>
</evidence>
<gene>
    <name evidence="11" type="ORF">EJB05_34040</name>
</gene>
<proteinExistence type="inferred from homology"/>
<dbReference type="InterPro" id="IPR036041">
    <property type="entry name" value="Ribosome-inact_prot_sf"/>
</dbReference>
<dbReference type="GO" id="GO:0006952">
    <property type="term" value="P:defense response"/>
    <property type="evidence" value="ECO:0007669"/>
    <property type="project" value="UniProtKB-KW"/>
</dbReference>
<evidence type="ECO:0000256" key="9">
    <source>
        <dbReference type="SAM" id="MobiDB-lite"/>
    </source>
</evidence>